<dbReference type="EMBL" id="KQ991572">
    <property type="protein sequence ID" value="KZV51705.1"/>
    <property type="molecule type" value="Genomic_DNA"/>
</dbReference>
<name>A0A2Z7CZK0_9LAMI</name>
<feature type="region of interest" description="Disordered" evidence="1">
    <location>
        <begin position="1"/>
        <end position="90"/>
    </location>
</feature>
<accession>A0A2Z7CZK0</accession>
<reference evidence="2 3" key="1">
    <citation type="journal article" date="2015" name="Proc. Natl. Acad. Sci. U.S.A.">
        <title>The resurrection genome of Boea hygrometrica: A blueprint for survival of dehydration.</title>
        <authorList>
            <person name="Xiao L."/>
            <person name="Yang G."/>
            <person name="Zhang L."/>
            <person name="Yang X."/>
            <person name="Zhao S."/>
            <person name="Ji Z."/>
            <person name="Zhou Q."/>
            <person name="Hu M."/>
            <person name="Wang Y."/>
            <person name="Chen M."/>
            <person name="Xu Y."/>
            <person name="Jin H."/>
            <person name="Xiao X."/>
            <person name="Hu G."/>
            <person name="Bao F."/>
            <person name="Hu Y."/>
            <person name="Wan P."/>
            <person name="Li L."/>
            <person name="Deng X."/>
            <person name="Kuang T."/>
            <person name="Xiang C."/>
            <person name="Zhu J.K."/>
            <person name="Oliver M.J."/>
            <person name="He Y."/>
        </authorList>
    </citation>
    <scope>NUCLEOTIDE SEQUENCE [LARGE SCALE GENOMIC DNA]</scope>
    <source>
        <strain evidence="3">cv. XS01</strain>
    </source>
</reference>
<keyword evidence="3" id="KW-1185">Reference proteome</keyword>
<organism evidence="2 3">
    <name type="scientific">Dorcoceras hygrometricum</name>
    <dbReference type="NCBI Taxonomy" id="472368"/>
    <lineage>
        <taxon>Eukaryota</taxon>
        <taxon>Viridiplantae</taxon>
        <taxon>Streptophyta</taxon>
        <taxon>Embryophyta</taxon>
        <taxon>Tracheophyta</taxon>
        <taxon>Spermatophyta</taxon>
        <taxon>Magnoliopsida</taxon>
        <taxon>eudicotyledons</taxon>
        <taxon>Gunneridae</taxon>
        <taxon>Pentapetalae</taxon>
        <taxon>asterids</taxon>
        <taxon>lamiids</taxon>
        <taxon>Lamiales</taxon>
        <taxon>Gesneriaceae</taxon>
        <taxon>Didymocarpoideae</taxon>
        <taxon>Trichosporeae</taxon>
        <taxon>Loxocarpinae</taxon>
        <taxon>Dorcoceras</taxon>
    </lineage>
</organism>
<dbReference type="AlphaFoldDB" id="A0A2Z7CZK0"/>
<feature type="compositionally biased region" description="Polar residues" evidence="1">
    <location>
        <begin position="48"/>
        <end position="67"/>
    </location>
</feature>
<proteinExistence type="predicted"/>
<feature type="compositionally biased region" description="Basic and acidic residues" evidence="1">
    <location>
        <begin position="1"/>
        <end position="12"/>
    </location>
</feature>
<evidence type="ECO:0000313" key="3">
    <source>
        <dbReference type="Proteomes" id="UP000250235"/>
    </source>
</evidence>
<evidence type="ECO:0000256" key="1">
    <source>
        <dbReference type="SAM" id="MobiDB-lite"/>
    </source>
</evidence>
<protein>
    <submittedName>
        <fullName evidence="2">Uncharacterized protein</fullName>
    </submittedName>
</protein>
<gene>
    <name evidence="2" type="ORF">F511_13117</name>
</gene>
<evidence type="ECO:0000313" key="2">
    <source>
        <dbReference type="EMBL" id="KZV51705.1"/>
    </source>
</evidence>
<dbReference type="Proteomes" id="UP000250235">
    <property type="component" value="Unassembled WGS sequence"/>
</dbReference>
<sequence length="179" mass="20353">MISKELERDEQKGRRRKPSGIGLGEAHVSWISSERSDRMDQVRGFSAQKRTGSGSRCPNSQTTTSPATWKASEPRGSTGKSSNNEADTKLKLSCTSTETSLEKSEQLSLAYHVGTESQPYHLRLSVQNLITIIQLNLYSEAQREPYCSYLVQPSRFERDDILLSLNFYVKRLKNHFRNH</sequence>